<keyword evidence="1" id="KW-0812">Transmembrane</keyword>
<keyword evidence="1" id="KW-0472">Membrane</keyword>
<keyword evidence="4" id="KW-1185">Reference proteome</keyword>
<gene>
    <name evidence="3" type="ORF">BDN70DRAFT_690012</name>
</gene>
<dbReference type="Pfam" id="PF20151">
    <property type="entry name" value="DUF6533"/>
    <property type="match status" value="1"/>
</dbReference>
<dbReference type="EMBL" id="MU155212">
    <property type="protein sequence ID" value="KAF9479460.1"/>
    <property type="molecule type" value="Genomic_DNA"/>
</dbReference>
<reference evidence="3" key="1">
    <citation type="submission" date="2020-11" db="EMBL/GenBank/DDBJ databases">
        <authorList>
            <consortium name="DOE Joint Genome Institute"/>
            <person name="Ahrendt S."/>
            <person name="Riley R."/>
            <person name="Andreopoulos W."/>
            <person name="Labutti K."/>
            <person name="Pangilinan J."/>
            <person name="Ruiz-Duenas F.J."/>
            <person name="Barrasa J.M."/>
            <person name="Sanchez-Garcia M."/>
            <person name="Camarero S."/>
            <person name="Miyauchi S."/>
            <person name="Serrano A."/>
            <person name="Linde D."/>
            <person name="Babiker R."/>
            <person name="Drula E."/>
            <person name="Ayuso-Fernandez I."/>
            <person name="Pacheco R."/>
            <person name="Padilla G."/>
            <person name="Ferreira P."/>
            <person name="Barriuso J."/>
            <person name="Kellner H."/>
            <person name="Castanera R."/>
            <person name="Alfaro M."/>
            <person name="Ramirez L."/>
            <person name="Pisabarro A.G."/>
            <person name="Kuo A."/>
            <person name="Tritt A."/>
            <person name="Lipzen A."/>
            <person name="He G."/>
            <person name="Yan M."/>
            <person name="Ng V."/>
            <person name="Cullen D."/>
            <person name="Martin F."/>
            <person name="Rosso M.-N."/>
            <person name="Henrissat B."/>
            <person name="Hibbett D."/>
            <person name="Martinez A.T."/>
            <person name="Grigoriev I.V."/>
        </authorList>
    </citation>
    <scope>NUCLEOTIDE SEQUENCE</scope>
    <source>
        <strain evidence="3">CIRM-BRFM 674</strain>
    </source>
</reference>
<evidence type="ECO:0000313" key="3">
    <source>
        <dbReference type="EMBL" id="KAF9479460.1"/>
    </source>
</evidence>
<proteinExistence type="predicted"/>
<feature type="transmembrane region" description="Helical" evidence="1">
    <location>
        <begin position="17"/>
        <end position="36"/>
    </location>
</feature>
<dbReference type="AlphaFoldDB" id="A0A9P5Z383"/>
<accession>A0A9P5Z383</accession>
<keyword evidence="1" id="KW-1133">Transmembrane helix</keyword>
<evidence type="ECO:0000256" key="1">
    <source>
        <dbReference type="SAM" id="Phobius"/>
    </source>
</evidence>
<evidence type="ECO:0000313" key="4">
    <source>
        <dbReference type="Proteomes" id="UP000807469"/>
    </source>
</evidence>
<dbReference type="Proteomes" id="UP000807469">
    <property type="component" value="Unassembled WGS sequence"/>
</dbReference>
<comment type="caution">
    <text evidence="3">The sequence shown here is derived from an EMBL/GenBank/DDBJ whole genome shotgun (WGS) entry which is preliminary data.</text>
</comment>
<name>A0A9P5Z383_9AGAR</name>
<protein>
    <recommendedName>
        <fullName evidence="2">DUF6533 domain-containing protein</fullName>
    </recommendedName>
</protein>
<evidence type="ECO:0000259" key="2">
    <source>
        <dbReference type="Pfam" id="PF20151"/>
    </source>
</evidence>
<sequence>MTFNVTLEDLKEMNANYYFTIISITIAIYEYILTFSSEVERFWVAGQLNWASGLFYLNRYLVLFGHVPVMFEFFWITSNPNKIKASYHHSFLTYASAHPCILLQM</sequence>
<dbReference type="InterPro" id="IPR045340">
    <property type="entry name" value="DUF6533"/>
</dbReference>
<organism evidence="3 4">
    <name type="scientific">Pholiota conissans</name>
    <dbReference type="NCBI Taxonomy" id="109636"/>
    <lineage>
        <taxon>Eukaryota</taxon>
        <taxon>Fungi</taxon>
        <taxon>Dikarya</taxon>
        <taxon>Basidiomycota</taxon>
        <taxon>Agaricomycotina</taxon>
        <taxon>Agaricomycetes</taxon>
        <taxon>Agaricomycetidae</taxon>
        <taxon>Agaricales</taxon>
        <taxon>Agaricineae</taxon>
        <taxon>Strophariaceae</taxon>
        <taxon>Pholiota</taxon>
    </lineage>
</organism>
<feature type="domain" description="DUF6533" evidence="2">
    <location>
        <begin position="18"/>
        <end position="64"/>
    </location>
</feature>
<feature type="transmembrane region" description="Helical" evidence="1">
    <location>
        <begin position="56"/>
        <end position="76"/>
    </location>
</feature>
<dbReference type="OrthoDB" id="2745134at2759"/>